<dbReference type="CDD" id="cd00130">
    <property type="entry name" value="PAS"/>
    <property type="match status" value="1"/>
</dbReference>
<dbReference type="AlphaFoldDB" id="T0HLY5"/>
<organism evidence="8 9">
    <name type="scientific">Novosphingobium lindaniclasticum LE124</name>
    <dbReference type="NCBI Taxonomy" id="1096930"/>
    <lineage>
        <taxon>Bacteria</taxon>
        <taxon>Pseudomonadati</taxon>
        <taxon>Pseudomonadota</taxon>
        <taxon>Alphaproteobacteria</taxon>
        <taxon>Sphingomonadales</taxon>
        <taxon>Sphingomonadaceae</taxon>
        <taxon>Novosphingobium</taxon>
    </lineage>
</organism>
<dbReference type="CDD" id="cd01949">
    <property type="entry name" value="GGDEF"/>
    <property type="match status" value="1"/>
</dbReference>
<evidence type="ECO:0008006" key="10">
    <source>
        <dbReference type="Google" id="ProtNLM"/>
    </source>
</evidence>
<dbReference type="PROSITE" id="PS50113">
    <property type="entry name" value="PAC"/>
    <property type="match status" value="1"/>
</dbReference>
<feature type="domain" description="GGDEF" evidence="6">
    <location>
        <begin position="536"/>
        <end position="668"/>
    </location>
</feature>
<dbReference type="PROSITE" id="PS50887">
    <property type="entry name" value="GGDEF"/>
    <property type="match status" value="1"/>
</dbReference>
<dbReference type="EMBL" id="ATHL01000090">
    <property type="protein sequence ID" value="EQB13198.1"/>
    <property type="molecule type" value="Genomic_DNA"/>
</dbReference>
<dbReference type="NCBIfam" id="TIGR00254">
    <property type="entry name" value="GGDEF"/>
    <property type="match status" value="1"/>
</dbReference>
<dbReference type="InterPro" id="IPR000700">
    <property type="entry name" value="PAS-assoc_C"/>
</dbReference>
<sequence>MFDIYLCIRDGHDLKFVLLAALICLLSSLTALALLRQAADSTGSARRRWWCMAGASAGFGIWATHFVAMLGFAPGIVIGFESGLTLTSLIIPVVALSLSFGLLTESKGRFVLIGASALAALGIAAMHYTGMMAMEVPGVLRWKTGFLAASVIIAFLPLYPAFTLALEDRRLRGLLAATALLSASVVGLHFTGMTGMTIIPTRLHAIEQLISPREMAGAVAGVSFLLVALSAISLVVSRRTAAAVALSERNFSFLVRGISDCAIYMLDLEGRVRNWNAGAQRLKGYAEDEVIGLHVSSFYTPEDREAALDRVALEAARSQGRYHGEGWRVRKDGSRFWAHVTMEPMLDDLGQPIAFAKITRDMTRFKEALDRTAEANRQRDAALGHMHQGLCLFGADEKLVLSNIRYLEMYGLAPDALRPGMSLSEVIRLSSLTRFAPHLIADRVRVAERAIRDNLATDAHSPILAEYPDGKVVSIATRPMPGGGWVSTFDDVTRQRESEAQIAHMAMHDGLTGLPNRTRFNLWIDEMLEQASRHGKRLGVAAIDLDRFKEINDTYGHSWGDVVLAELARRLGSALGEEEIAARLGGDEFGLAKLFDSDEQLAEFLRRIEPCFTQPVAHQGQELSFGASLGIAAYPHDGIDREALLNNADLAMYRAKAQIGERICYYEPGMDEIARARRQLANDLRLAVERDELVLLYQPQCQLRSGQLSGYEALVRWHHPLHGLVSPAEFIPIAEESGAILQIGEWVLAQACREAATWHSHHRVAVNVSPVQLVQQDLAPMVGRVLTETGLSASRLELEITESAIITDKVRALNNLRQLKELGVAIAMDDFGTGYSSLDTLHSFPFDKIKIDKSFLLESDQNEQARAIIRAVLALGSSLRIPVLAEGVETASQFELLISEGCEEAQGYFLGRPDRAPSLKSESPDTVPETRAEAFA</sequence>
<evidence type="ECO:0000256" key="1">
    <source>
        <dbReference type="PROSITE-ProRule" id="PRU00244"/>
    </source>
</evidence>
<feature type="transmembrane region" description="Helical" evidence="1">
    <location>
        <begin position="174"/>
        <end position="195"/>
    </location>
</feature>
<keyword evidence="1" id="KW-0812">Transmembrane</keyword>
<comment type="caution">
    <text evidence="8">The sequence shown here is derived from an EMBL/GenBank/DDBJ whole genome shotgun (WGS) entry which is preliminary data.</text>
</comment>
<feature type="transmembrane region" description="Helical" evidence="1">
    <location>
        <begin position="16"/>
        <end position="35"/>
    </location>
</feature>
<protein>
    <recommendedName>
        <fullName evidence="10">Diguanylate cyclase</fullName>
    </recommendedName>
</protein>
<dbReference type="PANTHER" id="PTHR44757">
    <property type="entry name" value="DIGUANYLATE CYCLASE DGCP"/>
    <property type="match status" value="1"/>
</dbReference>
<dbReference type="RefSeq" id="WP_021234754.1">
    <property type="nucleotide sequence ID" value="NZ_ATHL01000090.1"/>
</dbReference>
<dbReference type="InterPro" id="IPR005330">
    <property type="entry name" value="MHYT_dom"/>
</dbReference>
<feature type="transmembrane region" description="Helical" evidence="1">
    <location>
        <begin position="110"/>
        <end position="130"/>
    </location>
</feature>
<evidence type="ECO:0000259" key="5">
    <source>
        <dbReference type="PROSITE" id="PS50883"/>
    </source>
</evidence>
<dbReference type="PROSITE" id="PS50883">
    <property type="entry name" value="EAL"/>
    <property type="match status" value="1"/>
</dbReference>
<dbReference type="InterPro" id="IPR035965">
    <property type="entry name" value="PAS-like_dom_sf"/>
</dbReference>
<reference evidence="8 9" key="1">
    <citation type="journal article" date="2013" name="Genome Announc.">
        <title>Genome Sequence of Novosphingobium lindaniclasticum LE124T, Isolated from a Hexachlorocyclohexane Dumpsite.</title>
        <authorList>
            <person name="Saxena A."/>
            <person name="Nayyar N."/>
            <person name="Sangwan N."/>
            <person name="Kumari R."/>
            <person name="Khurana J.P."/>
            <person name="Lal R."/>
        </authorList>
    </citation>
    <scope>NUCLEOTIDE SEQUENCE [LARGE SCALE GENOMIC DNA]</scope>
    <source>
        <strain evidence="8 9">LE124</strain>
    </source>
</reference>
<keyword evidence="9" id="KW-1185">Reference proteome</keyword>
<dbReference type="InterPro" id="IPR052155">
    <property type="entry name" value="Biofilm_reg_signaling"/>
</dbReference>
<dbReference type="Gene3D" id="3.30.70.270">
    <property type="match status" value="1"/>
</dbReference>
<name>T0HLY5_9SPHN</name>
<dbReference type="Pfam" id="PF03707">
    <property type="entry name" value="MHYT"/>
    <property type="match status" value="2"/>
</dbReference>
<dbReference type="PROSITE" id="PS50112">
    <property type="entry name" value="PAS"/>
    <property type="match status" value="1"/>
</dbReference>
<evidence type="ECO:0000313" key="8">
    <source>
        <dbReference type="EMBL" id="EQB13198.1"/>
    </source>
</evidence>
<feature type="transmembrane region" description="Helical" evidence="1">
    <location>
        <begin position="84"/>
        <end position="103"/>
    </location>
</feature>
<dbReference type="SUPFAM" id="SSF55073">
    <property type="entry name" value="Nucleotide cyclase"/>
    <property type="match status" value="1"/>
</dbReference>
<dbReference type="Pfam" id="PF12860">
    <property type="entry name" value="PAS_7"/>
    <property type="match status" value="1"/>
</dbReference>
<feature type="transmembrane region" description="Helical" evidence="1">
    <location>
        <begin position="142"/>
        <end position="162"/>
    </location>
</feature>
<dbReference type="NCBIfam" id="TIGR00229">
    <property type="entry name" value="sensory_box"/>
    <property type="match status" value="1"/>
</dbReference>
<dbReference type="SMART" id="SM00052">
    <property type="entry name" value="EAL"/>
    <property type="match status" value="1"/>
</dbReference>
<dbReference type="SMART" id="SM00267">
    <property type="entry name" value="GGDEF"/>
    <property type="match status" value="1"/>
</dbReference>
<dbReference type="PROSITE" id="PS50924">
    <property type="entry name" value="MHYT"/>
    <property type="match status" value="1"/>
</dbReference>
<dbReference type="GO" id="GO:0006355">
    <property type="term" value="P:regulation of DNA-templated transcription"/>
    <property type="evidence" value="ECO:0007669"/>
    <property type="project" value="InterPro"/>
</dbReference>
<evidence type="ECO:0000256" key="2">
    <source>
        <dbReference type="SAM" id="MobiDB-lite"/>
    </source>
</evidence>
<feature type="transmembrane region" description="Helical" evidence="1">
    <location>
        <begin position="56"/>
        <end position="78"/>
    </location>
</feature>
<keyword evidence="1" id="KW-0472">Membrane</keyword>
<evidence type="ECO:0000313" key="9">
    <source>
        <dbReference type="Proteomes" id="UP000015527"/>
    </source>
</evidence>
<dbReference type="SUPFAM" id="SSF55785">
    <property type="entry name" value="PYP-like sensor domain (PAS domain)"/>
    <property type="match status" value="2"/>
</dbReference>
<evidence type="ECO:0000259" key="3">
    <source>
        <dbReference type="PROSITE" id="PS50112"/>
    </source>
</evidence>
<feature type="region of interest" description="Disordered" evidence="2">
    <location>
        <begin position="913"/>
        <end position="936"/>
    </location>
</feature>
<evidence type="ECO:0000259" key="6">
    <source>
        <dbReference type="PROSITE" id="PS50887"/>
    </source>
</evidence>
<dbReference type="Gene3D" id="3.30.450.20">
    <property type="entry name" value="PAS domain"/>
    <property type="match status" value="2"/>
</dbReference>
<dbReference type="InterPro" id="IPR035919">
    <property type="entry name" value="EAL_sf"/>
</dbReference>
<dbReference type="InterPro" id="IPR001633">
    <property type="entry name" value="EAL_dom"/>
</dbReference>
<feature type="domain" description="PAS" evidence="3">
    <location>
        <begin position="247"/>
        <end position="320"/>
    </location>
</feature>
<dbReference type="SUPFAM" id="SSF141868">
    <property type="entry name" value="EAL domain-like"/>
    <property type="match status" value="1"/>
</dbReference>
<dbReference type="PATRIC" id="fig|1096930.3.peg.2917"/>
<dbReference type="Pfam" id="PF00989">
    <property type="entry name" value="PAS"/>
    <property type="match status" value="1"/>
</dbReference>
<dbReference type="InterPro" id="IPR013767">
    <property type="entry name" value="PAS_fold"/>
</dbReference>
<accession>T0HLY5</accession>
<dbReference type="eggNOG" id="COG5001">
    <property type="taxonomic scope" value="Bacteria"/>
</dbReference>
<dbReference type="Pfam" id="PF00990">
    <property type="entry name" value="GGDEF"/>
    <property type="match status" value="1"/>
</dbReference>
<dbReference type="Pfam" id="PF00563">
    <property type="entry name" value="EAL"/>
    <property type="match status" value="1"/>
</dbReference>
<dbReference type="Proteomes" id="UP000015527">
    <property type="component" value="Unassembled WGS sequence"/>
</dbReference>
<dbReference type="CDD" id="cd01948">
    <property type="entry name" value="EAL"/>
    <property type="match status" value="1"/>
</dbReference>
<evidence type="ECO:0000259" key="7">
    <source>
        <dbReference type="PROSITE" id="PS50924"/>
    </source>
</evidence>
<dbReference type="OrthoDB" id="9814202at2"/>
<evidence type="ECO:0000259" key="4">
    <source>
        <dbReference type="PROSITE" id="PS50113"/>
    </source>
</evidence>
<feature type="domain" description="MHYT" evidence="7">
    <location>
        <begin position="12"/>
        <end position="199"/>
    </location>
</feature>
<gene>
    <name evidence="8" type="ORF">L284_14650</name>
</gene>
<feature type="domain" description="PAC" evidence="4">
    <location>
        <begin position="322"/>
        <end position="374"/>
    </location>
</feature>
<keyword evidence="1" id="KW-1133">Transmembrane helix</keyword>
<dbReference type="PANTHER" id="PTHR44757:SF2">
    <property type="entry name" value="BIOFILM ARCHITECTURE MAINTENANCE PROTEIN MBAA"/>
    <property type="match status" value="1"/>
</dbReference>
<dbReference type="InterPro" id="IPR029787">
    <property type="entry name" value="Nucleotide_cyclase"/>
</dbReference>
<feature type="domain" description="EAL" evidence="5">
    <location>
        <begin position="677"/>
        <end position="927"/>
    </location>
</feature>
<dbReference type="InterPro" id="IPR000014">
    <property type="entry name" value="PAS"/>
</dbReference>
<dbReference type="Gene3D" id="3.20.20.450">
    <property type="entry name" value="EAL domain"/>
    <property type="match status" value="1"/>
</dbReference>
<proteinExistence type="predicted"/>
<dbReference type="GO" id="GO:0016020">
    <property type="term" value="C:membrane"/>
    <property type="evidence" value="ECO:0007669"/>
    <property type="project" value="UniProtKB-UniRule"/>
</dbReference>
<dbReference type="SMART" id="SM00091">
    <property type="entry name" value="PAS"/>
    <property type="match status" value="2"/>
</dbReference>
<dbReference type="InterPro" id="IPR043128">
    <property type="entry name" value="Rev_trsase/Diguanyl_cyclase"/>
</dbReference>
<dbReference type="InterPro" id="IPR000160">
    <property type="entry name" value="GGDEF_dom"/>
</dbReference>